<gene>
    <name evidence="2" type="ORF">ACFYTF_14285</name>
</gene>
<reference evidence="2 3" key="1">
    <citation type="submission" date="2024-10" db="EMBL/GenBank/DDBJ databases">
        <title>The Natural Products Discovery Center: Release of the First 8490 Sequenced Strains for Exploring Actinobacteria Biosynthetic Diversity.</title>
        <authorList>
            <person name="Kalkreuter E."/>
            <person name="Kautsar S.A."/>
            <person name="Yang D."/>
            <person name="Bader C.D."/>
            <person name="Teijaro C.N."/>
            <person name="Fluegel L."/>
            <person name="Davis C.M."/>
            <person name="Simpson J.R."/>
            <person name="Lauterbach L."/>
            <person name="Steele A.D."/>
            <person name="Gui C."/>
            <person name="Meng S."/>
            <person name="Li G."/>
            <person name="Viehrig K."/>
            <person name="Ye F."/>
            <person name="Su P."/>
            <person name="Kiefer A.F."/>
            <person name="Nichols A."/>
            <person name="Cepeda A.J."/>
            <person name="Yan W."/>
            <person name="Fan B."/>
            <person name="Jiang Y."/>
            <person name="Adhikari A."/>
            <person name="Zheng C.-J."/>
            <person name="Schuster L."/>
            <person name="Cowan T.M."/>
            <person name="Smanski M.J."/>
            <person name="Chevrette M.G."/>
            <person name="De Carvalho L.P.S."/>
            <person name="Shen B."/>
        </authorList>
    </citation>
    <scope>NUCLEOTIDE SEQUENCE [LARGE SCALE GENOMIC DNA]</scope>
    <source>
        <strain evidence="2 3">NPDC004045</strain>
    </source>
</reference>
<keyword evidence="3" id="KW-1185">Reference proteome</keyword>
<sequence>MRWILAGIAVIVAAIAAAGVTAVTGNRALDRDIAAFQRVPVPGAGDVRLAAGDYTIYVEYGGLAALGAPEPVRARIGDPDGRDVPTRTYESSVSYRLDGGEGSAEYTFRADRDGRYHLVAEGGPGLTLAVGPGVGSSVVATVLIPLGIAAGGGVFGLAVVLFGALRTGPRRG</sequence>
<dbReference type="Proteomes" id="UP001601444">
    <property type="component" value="Unassembled WGS sequence"/>
</dbReference>
<evidence type="ECO:0000313" key="3">
    <source>
        <dbReference type="Proteomes" id="UP001601444"/>
    </source>
</evidence>
<feature type="transmembrane region" description="Helical" evidence="1">
    <location>
        <begin position="142"/>
        <end position="165"/>
    </location>
</feature>
<dbReference type="EMBL" id="JBIAMX010000007">
    <property type="protein sequence ID" value="MFF0543996.1"/>
    <property type="molecule type" value="Genomic_DNA"/>
</dbReference>
<organism evidence="2 3">
    <name type="scientific">Nocardia thailandica</name>
    <dbReference type="NCBI Taxonomy" id="257275"/>
    <lineage>
        <taxon>Bacteria</taxon>
        <taxon>Bacillati</taxon>
        <taxon>Actinomycetota</taxon>
        <taxon>Actinomycetes</taxon>
        <taxon>Mycobacteriales</taxon>
        <taxon>Nocardiaceae</taxon>
        <taxon>Nocardia</taxon>
    </lineage>
</organism>
<comment type="caution">
    <text evidence="2">The sequence shown here is derived from an EMBL/GenBank/DDBJ whole genome shotgun (WGS) entry which is preliminary data.</text>
</comment>
<evidence type="ECO:0000313" key="2">
    <source>
        <dbReference type="EMBL" id="MFF0543996.1"/>
    </source>
</evidence>
<dbReference type="RefSeq" id="WP_387700618.1">
    <property type="nucleotide sequence ID" value="NZ_JBIAMX010000007.1"/>
</dbReference>
<keyword evidence="1" id="KW-0812">Transmembrane</keyword>
<proteinExistence type="predicted"/>
<evidence type="ECO:0000256" key="1">
    <source>
        <dbReference type="SAM" id="Phobius"/>
    </source>
</evidence>
<accession>A0ABW6PNK8</accession>
<keyword evidence="1" id="KW-1133">Transmembrane helix</keyword>
<protein>
    <submittedName>
        <fullName evidence="2">Uncharacterized protein</fullName>
    </submittedName>
</protein>
<keyword evidence="1" id="KW-0472">Membrane</keyword>
<name>A0ABW6PNK8_9NOCA</name>